<keyword evidence="1" id="KW-0732">Signal</keyword>
<feature type="chain" id="PRO_5002905437" description="Lipoprotein" evidence="1">
    <location>
        <begin position="23"/>
        <end position="183"/>
    </location>
</feature>
<dbReference type="RefSeq" id="WP_012692969.1">
    <property type="nucleotide sequence ID" value="NC_012526.1"/>
</dbReference>
<evidence type="ECO:0008006" key="4">
    <source>
        <dbReference type="Google" id="ProtNLM"/>
    </source>
</evidence>
<dbReference type="PaxDb" id="546414-Deide_09671"/>
<organism evidence="2 3">
    <name type="scientific">Deinococcus deserti (strain DSM 17065 / CIP 109153 / LMG 22923 / VCD115)</name>
    <dbReference type="NCBI Taxonomy" id="546414"/>
    <lineage>
        <taxon>Bacteria</taxon>
        <taxon>Thermotogati</taxon>
        <taxon>Deinococcota</taxon>
        <taxon>Deinococci</taxon>
        <taxon>Deinococcales</taxon>
        <taxon>Deinococcaceae</taxon>
        <taxon>Deinococcus</taxon>
    </lineage>
</organism>
<evidence type="ECO:0000313" key="3">
    <source>
        <dbReference type="Proteomes" id="UP000002208"/>
    </source>
</evidence>
<dbReference type="PROSITE" id="PS51257">
    <property type="entry name" value="PROKAR_LIPOPROTEIN"/>
    <property type="match status" value="1"/>
</dbReference>
<dbReference type="AlphaFoldDB" id="C1CUH9"/>
<gene>
    <name evidence="2" type="ordered locus">Deide_09671</name>
</gene>
<accession>C1CUH9</accession>
<evidence type="ECO:0000313" key="2">
    <source>
        <dbReference type="EMBL" id="ACO45846.1"/>
    </source>
</evidence>
<feature type="signal peptide" evidence="1">
    <location>
        <begin position="1"/>
        <end position="22"/>
    </location>
</feature>
<reference evidence="2 3" key="1">
    <citation type="journal article" date="2009" name="PLoS Genet.">
        <title>Alliance of proteomics and genomics to unravel the specificities of Sahara bacterium Deinococcus deserti.</title>
        <authorList>
            <person name="de Groot A."/>
            <person name="Dulermo R."/>
            <person name="Ortet P."/>
            <person name="Blanchard L."/>
            <person name="Guerin P."/>
            <person name="Fernandez B."/>
            <person name="Vacherie B."/>
            <person name="Dossat C."/>
            <person name="Jolivet E."/>
            <person name="Siguier P."/>
            <person name="Chandler M."/>
            <person name="Barakat M."/>
            <person name="Dedieu A."/>
            <person name="Barbe V."/>
            <person name="Heulin T."/>
            <person name="Sommer S."/>
            <person name="Achouak W."/>
            <person name="Armengaud J."/>
        </authorList>
    </citation>
    <scope>NUCLEOTIDE SEQUENCE [LARGE SCALE GENOMIC DNA]</scope>
    <source>
        <strain evidence="3">DSM 17065 / CIP 109153 / LMG 22923 / VCD115</strain>
    </source>
</reference>
<dbReference type="KEGG" id="ddr:Deide_09671"/>
<sequence length="183" mass="19327">MKKFLLAGVGMAGLLAGCGTNAVNLVDPVRNLRLLSYQSEYTLPSDYVDTKSGTTYSKGSSVICNNLNTVLEAVVRWDGMANRFGVQLEGRDTGTTKEVFSRAFNDIYSPAEGLALNVNVPPAMASLSLKNGTVSAQNINVRPVATFTVLGATFLNVVAQSSNGMLSNEAQSVQAIPVADCTL</sequence>
<protein>
    <recommendedName>
        <fullName evidence="4">Lipoprotein</fullName>
    </recommendedName>
</protein>
<evidence type="ECO:0000256" key="1">
    <source>
        <dbReference type="SAM" id="SignalP"/>
    </source>
</evidence>
<dbReference type="HOGENOM" id="CLU_1479760_0_0_0"/>
<proteinExistence type="predicted"/>
<name>C1CUH9_DEIDV</name>
<dbReference type="EMBL" id="CP001114">
    <property type="protein sequence ID" value="ACO45846.1"/>
    <property type="molecule type" value="Genomic_DNA"/>
</dbReference>
<keyword evidence="3" id="KW-1185">Reference proteome</keyword>
<dbReference type="Proteomes" id="UP000002208">
    <property type="component" value="Chromosome"/>
</dbReference>